<evidence type="ECO:0000256" key="2">
    <source>
        <dbReference type="SAM" id="Phobius"/>
    </source>
</evidence>
<organism evidence="4 5">
    <name type="scientific">Phaeosphaeria nodorum (strain SN15 / ATCC MYA-4574 / FGSC 10173)</name>
    <name type="common">Glume blotch fungus</name>
    <name type="synonym">Parastagonospora nodorum</name>
    <dbReference type="NCBI Taxonomy" id="321614"/>
    <lineage>
        <taxon>Eukaryota</taxon>
        <taxon>Fungi</taxon>
        <taxon>Dikarya</taxon>
        <taxon>Ascomycota</taxon>
        <taxon>Pezizomycotina</taxon>
        <taxon>Dothideomycetes</taxon>
        <taxon>Pleosporomycetidae</taxon>
        <taxon>Pleosporales</taxon>
        <taxon>Pleosporineae</taxon>
        <taxon>Phaeosphaeriaceae</taxon>
        <taxon>Parastagonospora</taxon>
    </lineage>
</organism>
<evidence type="ECO:0000256" key="3">
    <source>
        <dbReference type="SAM" id="SignalP"/>
    </source>
</evidence>
<keyword evidence="2" id="KW-0472">Membrane</keyword>
<dbReference type="VEuPathDB" id="FungiDB:JI435_141990"/>
<feature type="chain" id="PRO_5034115985" description="Mid2 domain-containing protein" evidence="3">
    <location>
        <begin position="21"/>
        <end position="283"/>
    </location>
</feature>
<name>A0A7U2FD24_PHANO</name>
<gene>
    <name evidence="4" type="ORF">JI435_141990</name>
</gene>
<keyword evidence="2" id="KW-1133">Transmembrane helix</keyword>
<keyword evidence="5" id="KW-1185">Reference proteome</keyword>
<proteinExistence type="predicted"/>
<reference evidence="5" key="1">
    <citation type="journal article" date="2021" name="BMC Genomics">
        <title>Chromosome-level genome assembly and manually-curated proteome of model necrotroph Parastagonospora nodorum Sn15 reveals a genome-wide trove of candidate effector homologs, and redundancy of virulence-related functions within an accessory chromosome.</title>
        <authorList>
            <person name="Bertazzoni S."/>
            <person name="Jones D.A.B."/>
            <person name="Phan H.T."/>
            <person name="Tan K.-C."/>
            <person name="Hane J.K."/>
        </authorList>
    </citation>
    <scope>NUCLEOTIDE SEQUENCE [LARGE SCALE GENOMIC DNA]</scope>
    <source>
        <strain evidence="5">SN15 / ATCC MYA-4574 / FGSC 10173)</strain>
    </source>
</reference>
<dbReference type="RefSeq" id="XP_001804397.1">
    <property type="nucleotide sequence ID" value="XM_001804345.1"/>
</dbReference>
<keyword evidence="2" id="KW-0812">Transmembrane</keyword>
<sequence>MKIHFALILYLIYLPLQACCQTVQDDWTAPAAPEGSTPLQSGSKFTLIWKIGLQDNCATYCPLCDTKKLDLWITNFNGTKYTSKIGRGIDIATTASYDWNVNIAFDAFPSNDFWVFRFTFFDSDDSFAQQISSPGFKISGLIKASSTVVIPSSSATSSRSTSSNLATTSSTPQPTAQPITSISSSKSKTWISGVVVGPVVRLLLGAVLMWFCLRRRKSNRVEQNQANRGHGRDEQGEQDAFGQVPKEGYFQTRNQDQQIAEVSGHTTPKPPAELWEGNYRSKP</sequence>
<dbReference type="KEGG" id="pno:SNOG_14199"/>
<evidence type="ECO:0000256" key="1">
    <source>
        <dbReference type="SAM" id="MobiDB-lite"/>
    </source>
</evidence>
<accession>A0A7U2FD24</accession>
<dbReference type="OMA" id="HEHKIAC"/>
<evidence type="ECO:0000313" key="5">
    <source>
        <dbReference type="Proteomes" id="UP000663193"/>
    </source>
</evidence>
<feature type="region of interest" description="Disordered" evidence="1">
    <location>
        <begin position="153"/>
        <end position="182"/>
    </location>
</feature>
<dbReference type="OrthoDB" id="4500576at2759"/>
<feature type="transmembrane region" description="Helical" evidence="2">
    <location>
        <begin position="190"/>
        <end position="213"/>
    </location>
</feature>
<feature type="region of interest" description="Disordered" evidence="1">
    <location>
        <begin position="220"/>
        <end position="283"/>
    </location>
</feature>
<dbReference type="AlphaFoldDB" id="A0A7U2FD24"/>
<dbReference type="EMBL" id="CP069036">
    <property type="protein sequence ID" value="QRD03014.1"/>
    <property type="molecule type" value="Genomic_DNA"/>
</dbReference>
<protein>
    <recommendedName>
        <fullName evidence="6">Mid2 domain-containing protein</fullName>
    </recommendedName>
</protein>
<feature type="signal peptide" evidence="3">
    <location>
        <begin position="1"/>
        <end position="20"/>
    </location>
</feature>
<feature type="compositionally biased region" description="Polar residues" evidence="1">
    <location>
        <begin position="251"/>
        <end position="266"/>
    </location>
</feature>
<evidence type="ECO:0000313" key="4">
    <source>
        <dbReference type="EMBL" id="QRD03014.1"/>
    </source>
</evidence>
<evidence type="ECO:0008006" key="6">
    <source>
        <dbReference type="Google" id="ProtNLM"/>
    </source>
</evidence>
<dbReference type="Proteomes" id="UP000663193">
    <property type="component" value="Chromosome 14"/>
</dbReference>
<keyword evidence="3" id="KW-0732">Signal</keyword>